<gene>
    <name evidence="1" type="ORF">FCM35_KLT11479</name>
</gene>
<proteinExistence type="predicted"/>
<dbReference type="OrthoDB" id="661559at2759"/>
<protein>
    <submittedName>
        <fullName evidence="1">Uncharacterized protein</fullName>
    </submittedName>
</protein>
<sequence>MGSFCHDMRRLWMGITTRLGLHRTTGLGKLRKEVRTCEYSDVQVMWEMLRKNDVHVKGVAGNGDAAIRIKWCCCAF</sequence>
<dbReference type="PANTHER" id="PTHR33181:SF4">
    <property type="entry name" value="OVULE PROTEIN"/>
    <property type="match status" value="1"/>
</dbReference>
<evidence type="ECO:0000313" key="2">
    <source>
        <dbReference type="Proteomes" id="UP000623129"/>
    </source>
</evidence>
<dbReference type="PANTHER" id="PTHR33181">
    <property type="entry name" value="OS01G0778500 PROTEIN"/>
    <property type="match status" value="1"/>
</dbReference>
<name>A0A833V4U1_9POAL</name>
<organism evidence="1 2">
    <name type="scientific">Carex littledalei</name>
    <dbReference type="NCBI Taxonomy" id="544730"/>
    <lineage>
        <taxon>Eukaryota</taxon>
        <taxon>Viridiplantae</taxon>
        <taxon>Streptophyta</taxon>
        <taxon>Embryophyta</taxon>
        <taxon>Tracheophyta</taxon>
        <taxon>Spermatophyta</taxon>
        <taxon>Magnoliopsida</taxon>
        <taxon>Liliopsida</taxon>
        <taxon>Poales</taxon>
        <taxon>Cyperaceae</taxon>
        <taxon>Cyperoideae</taxon>
        <taxon>Cariceae</taxon>
        <taxon>Carex</taxon>
        <taxon>Carex subgen. Euthyceras</taxon>
    </lineage>
</organism>
<accession>A0A833V4U1</accession>
<comment type="caution">
    <text evidence="1">The sequence shown here is derived from an EMBL/GenBank/DDBJ whole genome shotgun (WGS) entry which is preliminary data.</text>
</comment>
<keyword evidence="2" id="KW-1185">Reference proteome</keyword>
<reference evidence="1" key="1">
    <citation type="submission" date="2020-01" db="EMBL/GenBank/DDBJ databases">
        <title>Genome sequence of Kobresia littledalei, the first chromosome-level genome in the family Cyperaceae.</title>
        <authorList>
            <person name="Qu G."/>
        </authorList>
    </citation>
    <scope>NUCLEOTIDE SEQUENCE</scope>
    <source>
        <strain evidence="1">C.B.Clarke</strain>
        <tissue evidence="1">Leaf</tissue>
    </source>
</reference>
<dbReference type="EMBL" id="SWLB01000022">
    <property type="protein sequence ID" value="KAF3324012.1"/>
    <property type="molecule type" value="Genomic_DNA"/>
</dbReference>
<dbReference type="AlphaFoldDB" id="A0A833V4U1"/>
<dbReference type="Proteomes" id="UP000623129">
    <property type="component" value="Unassembled WGS sequence"/>
</dbReference>
<evidence type="ECO:0000313" key="1">
    <source>
        <dbReference type="EMBL" id="KAF3324012.1"/>
    </source>
</evidence>